<evidence type="ECO:0000256" key="1">
    <source>
        <dbReference type="SAM" id="MobiDB-lite"/>
    </source>
</evidence>
<dbReference type="InterPro" id="IPR032675">
    <property type="entry name" value="LRR_dom_sf"/>
</dbReference>
<dbReference type="SUPFAM" id="SSF52047">
    <property type="entry name" value="RNI-like"/>
    <property type="match status" value="1"/>
</dbReference>
<dbReference type="Gene3D" id="1.20.1280.50">
    <property type="match status" value="1"/>
</dbReference>
<dbReference type="InterPro" id="IPR001810">
    <property type="entry name" value="F-box_dom"/>
</dbReference>
<feature type="domain" description="F-box" evidence="2">
    <location>
        <begin position="13"/>
        <end position="50"/>
    </location>
</feature>
<sequence>MPMSLQSPLESVDLLLDIASLLDKNSVLACSRVCRSWHALFAPFLWHKITLFRYNSASPYPSPPSLQSRDDGMFSSRRPYWQQSRHQKQQQQQQQPGRRYPTLVQIQTNAHHIRKLRYLGGEYPFLQYILPFCTQLRHLEVTVYSDDVKQLLQQNSSTLETFICRSDPLTRQTQDPVVLDKVFYLLSEMPNLRVLELDAVIVSDYEGQLFGRVCQRLTHLSLIESKLIERPKFSSSEAEAQGFANLRSLVLDRSYLPNDHQLQTFQACPVIEHLTWKSRTGKLPIMNFLFILSSGRFHSVSSLDLSDASAMSDLDFSSVLKYAPQLTCMNAKGTLFGREATKVLLEHHHRPLLKRLNTLDCPNFTALEAQDVLEHCEQLQVFYGPAVSAVEMGRIRWRCLQLRELDICITEIDQLPLRTTHHRHQEIYQQLAALTQLRVLRLGDPGRPSFTPPSSNPQRRPSTNRDFKMHPPPPAIPVSSMLDLTLDSGFGVLSTLTRLQELDCEKMQARMEFMELQWIVQTWRRLERVVGCVHPNQAQRNLSHEFLRDIVPGLQVYQTRMEIWMAEL</sequence>
<dbReference type="InterPro" id="IPR036047">
    <property type="entry name" value="F-box-like_dom_sf"/>
</dbReference>
<dbReference type="CDD" id="cd09917">
    <property type="entry name" value="F-box_SF"/>
    <property type="match status" value="1"/>
</dbReference>
<feature type="region of interest" description="Disordered" evidence="1">
    <location>
        <begin position="445"/>
        <end position="472"/>
    </location>
</feature>
<feature type="region of interest" description="Disordered" evidence="1">
    <location>
        <begin position="78"/>
        <end position="100"/>
    </location>
</feature>
<proteinExistence type="predicted"/>
<evidence type="ECO:0000313" key="3">
    <source>
        <dbReference type="EMBL" id="KAG9321946.1"/>
    </source>
</evidence>
<evidence type="ECO:0000259" key="2">
    <source>
        <dbReference type="Pfam" id="PF12937"/>
    </source>
</evidence>
<comment type="caution">
    <text evidence="3">The sequence shown here is derived from an EMBL/GenBank/DDBJ whole genome shotgun (WGS) entry which is preliminary data.</text>
</comment>
<dbReference type="SUPFAM" id="SSF81383">
    <property type="entry name" value="F-box domain"/>
    <property type="match status" value="1"/>
</dbReference>
<name>A0A9P8A386_MORAP</name>
<dbReference type="Pfam" id="PF12937">
    <property type="entry name" value="F-box-like"/>
    <property type="match status" value="1"/>
</dbReference>
<protein>
    <recommendedName>
        <fullName evidence="2">F-box domain-containing protein</fullName>
    </recommendedName>
</protein>
<organism evidence="3 4">
    <name type="scientific">Mortierella alpina</name>
    <name type="common">Oleaginous fungus</name>
    <name type="synonym">Mortierella renispora</name>
    <dbReference type="NCBI Taxonomy" id="64518"/>
    <lineage>
        <taxon>Eukaryota</taxon>
        <taxon>Fungi</taxon>
        <taxon>Fungi incertae sedis</taxon>
        <taxon>Mucoromycota</taxon>
        <taxon>Mortierellomycotina</taxon>
        <taxon>Mortierellomycetes</taxon>
        <taxon>Mortierellales</taxon>
        <taxon>Mortierellaceae</taxon>
        <taxon>Mortierella</taxon>
    </lineage>
</organism>
<evidence type="ECO:0000313" key="4">
    <source>
        <dbReference type="Proteomes" id="UP000717515"/>
    </source>
</evidence>
<accession>A0A9P8A386</accession>
<dbReference type="Proteomes" id="UP000717515">
    <property type="component" value="Unassembled WGS sequence"/>
</dbReference>
<dbReference type="Gene3D" id="3.80.10.10">
    <property type="entry name" value="Ribonuclease Inhibitor"/>
    <property type="match status" value="1"/>
</dbReference>
<reference evidence="3" key="1">
    <citation type="submission" date="2021-07" db="EMBL/GenBank/DDBJ databases">
        <title>Draft genome of Mortierella alpina, strain LL118, isolated from an aspen leaf litter sample.</title>
        <authorList>
            <person name="Yang S."/>
            <person name="Vinatzer B.A."/>
        </authorList>
    </citation>
    <scope>NUCLEOTIDE SEQUENCE</scope>
    <source>
        <strain evidence="3">LL118</strain>
    </source>
</reference>
<dbReference type="AlphaFoldDB" id="A0A9P8A386"/>
<dbReference type="EMBL" id="JAIFTL010000174">
    <property type="protein sequence ID" value="KAG9321946.1"/>
    <property type="molecule type" value="Genomic_DNA"/>
</dbReference>
<gene>
    <name evidence="3" type="ORF">KVV02_006918</name>
</gene>